<dbReference type="Proteomes" id="UP000746535">
    <property type="component" value="Unassembled WGS sequence"/>
</dbReference>
<organism evidence="1 2">
    <name type="scientific">Pseudomonas quercus</name>
    <dbReference type="NCBI Taxonomy" id="2722792"/>
    <lineage>
        <taxon>Bacteria</taxon>
        <taxon>Pseudomonadati</taxon>
        <taxon>Pseudomonadota</taxon>
        <taxon>Gammaproteobacteria</taxon>
        <taxon>Pseudomonadales</taxon>
        <taxon>Pseudomonadaceae</taxon>
        <taxon>Pseudomonas</taxon>
    </lineage>
</organism>
<dbReference type="Gene3D" id="3.80.10.10">
    <property type="entry name" value="Ribonuclease Inhibitor"/>
    <property type="match status" value="1"/>
</dbReference>
<gene>
    <name evidence="1" type="ORF">HBH25_20425</name>
</gene>
<reference evidence="1 2" key="1">
    <citation type="submission" date="2020-03" db="EMBL/GenBank/DDBJ databases">
        <authorList>
            <person name="Wang L."/>
            <person name="He N."/>
            <person name="Li Y."/>
            <person name="Fang Y."/>
            <person name="Zhang F."/>
        </authorList>
    </citation>
    <scope>NUCLEOTIDE SEQUENCE [LARGE SCALE GENOMIC DNA]</scope>
    <source>
        <strain evidence="2">hsmgli-8</strain>
    </source>
</reference>
<protein>
    <submittedName>
        <fullName evidence="1">Uncharacterized protein</fullName>
    </submittedName>
</protein>
<keyword evidence="2" id="KW-1185">Reference proteome</keyword>
<proteinExistence type="predicted"/>
<dbReference type="EMBL" id="JAAVJI010000016">
    <property type="protein sequence ID" value="NJP03207.1"/>
    <property type="molecule type" value="Genomic_DNA"/>
</dbReference>
<sequence length="720" mass="80356">MLRPIPTHLNAPSISTYGSNVSEFDQAEASDMPRRLTFTIANRNVDVTFDPLVATPNAAAQIAHVLNAEQRTNLTVRPAGTVNNPSQLITFETPSKSPTHGHPEDVLVLLHVSLNGQALRCELKNPRTHFPRFLGRFEQPRRVMTSSSNVPLNIANLRQQWLQQQNMIREAFDQQGLIKKDLVASPDQPFEYVDFFQDFHQRKPADMTRAGHLDKDEILRESEWIHGESFTKELFAGARGLGNNLTCNNLKWLGTPRHFTELGDYIVAEKLSRLDLSLDNLVAGDGSRKVVGGLRRIGNNFSAPSLQQLNLHYQEHFTEFGRQFKAPNLIGLSLRGATSFEKFPGDMRLPSLVTLDLIGAERFRGFPAGFLDHMPNLRSLELRGTAARYRDLPQHIRENRDIYIDIRPAGEGNGRIDGQQTTHQQSVHLSSSKSAQRIIAKAAGAKFPEEFERLSDYIMALPSVPVPDGLQARLDAPLGGLVQYVQALGKEHPHRQYFTAPVNAAKRGLSGAALTMDVKDPHSGISTKDYLTACWHVTRDPENRHEQVTDETAREKFVQALYEIQRGYNLKGTHDHLEDDGDPRDLAICNAGAFNKITNVMSEILRDAETIYITEDVIKLKAAALIKNVIGDKLADGELSLADFHEPDEDGEILCTAKTVAALKTDMLGSLYESLNLQDQTGLDEQRNKKRAEEFLDYQLATTDLANIITRSKGKGKASD</sequence>
<evidence type="ECO:0000313" key="2">
    <source>
        <dbReference type="Proteomes" id="UP000746535"/>
    </source>
</evidence>
<dbReference type="RefSeq" id="WP_168085774.1">
    <property type="nucleotide sequence ID" value="NZ_JAAVJI010000016.1"/>
</dbReference>
<dbReference type="InterPro" id="IPR032675">
    <property type="entry name" value="LRR_dom_sf"/>
</dbReference>
<evidence type="ECO:0000313" key="1">
    <source>
        <dbReference type="EMBL" id="NJP03207.1"/>
    </source>
</evidence>
<comment type="caution">
    <text evidence="1">The sequence shown here is derived from an EMBL/GenBank/DDBJ whole genome shotgun (WGS) entry which is preliminary data.</text>
</comment>
<dbReference type="SUPFAM" id="SSF52058">
    <property type="entry name" value="L domain-like"/>
    <property type="match status" value="1"/>
</dbReference>
<accession>A0ABX0YIR3</accession>
<name>A0ABX0YIR3_9PSED</name>